<comment type="subcellular location">
    <subcellularLocation>
        <location evidence="1">Nucleus</location>
    </subcellularLocation>
</comment>
<organism evidence="8 9">
    <name type="scientific">Panicum virgatum</name>
    <name type="common">Blackwell switchgrass</name>
    <dbReference type="NCBI Taxonomy" id="38727"/>
    <lineage>
        <taxon>Eukaryota</taxon>
        <taxon>Viridiplantae</taxon>
        <taxon>Streptophyta</taxon>
        <taxon>Embryophyta</taxon>
        <taxon>Tracheophyta</taxon>
        <taxon>Spermatophyta</taxon>
        <taxon>Magnoliopsida</taxon>
        <taxon>Liliopsida</taxon>
        <taxon>Poales</taxon>
        <taxon>Poaceae</taxon>
        <taxon>PACMAD clade</taxon>
        <taxon>Panicoideae</taxon>
        <taxon>Panicodae</taxon>
        <taxon>Paniceae</taxon>
        <taxon>Panicinae</taxon>
        <taxon>Panicum</taxon>
        <taxon>Panicum sect. Hiantes</taxon>
    </lineage>
</organism>
<accession>A0A8T0X3F0</accession>
<dbReference type="GO" id="GO:0005634">
    <property type="term" value="C:nucleus"/>
    <property type="evidence" value="ECO:0007669"/>
    <property type="project" value="UniProtKB-SubCell"/>
</dbReference>
<keyword evidence="9" id="KW-1185">Reference proteome</keyword>
<dbReference type="EMBL" id="CM029038">
    <property type="protein sequence ID" value="KAG2651844.1"/>
    <property type="molecule type" value="Genomic_DNA"/>
</dbReference>
<keyword evidence="4" id="KW-0804">Transcription</keyword>
<name>A0A8T0X3F0_PANVG</name>
<dbReference type="GO" id="GO:0003677">
    <property type="term" value="F:DNA binding"/>
    <property type="evidence" value="ECO:0007669"/>
    <property type="project" value="UniProtKB-KW"/>
</dbReference>
<dbReference type="OrthoDB" id="1424968at2759"/>
<protein>
    <recommendedName>
        <fullName evidence="7">NAC domain-containing protein</fullName>
    </recommendedName>
</protein>
<evidence type="ECO:0000313" key="9">
    <source>
        <dbReference type="Proteomes" id="UP000823388"/>
    </source>
</evidence>
<dbReference type="PANTHER" id="PTHR31744">
    <property type="entry name" value="PROTEIN CUP-SHAPED COTYLEDON 2-RELATED"/>
    <property type="match status" value="1"/>
</dbReference>
<proteinExistence type="predicted"/>
<dbReference type="InterPro" id="IPR003441">
    <property type="entry name" value="NAC-dom"/>
</dbReference>
<reference evidence="8" key="1">
    <citation type="submission" date="2020-05" db="EMBL/GenBank/DDBJ databases">
        <title>WGS assembly of Panicum virgatum.</title>
        <authorList>
            <person name="Lovell J.T."/>
            <person name="Jenkins J."/>
            <person name="Shu S."/>
            <person name="Juenger T.E."/>
            <person name="Schmutz J."/>
        </authorList>
    </citation>
    <scope>NUCLEOTIDE SEQUENCE</scope>
    <source>
        <strain evidence="8">AP13</strain>
    </source>
</reference>
<evidence type="ECO:0000256" key="2">
    <source>
        <dbReference type="ARBA" id="ARBA00023015"/>
    </source>
</evidence>
<feature type="domain" description="NAC" evidence="7">
    <location>
        <begin position="21"/>
        <end position="183"/>
    </location>
</feature>
<keyword evidence="2" id="KW-0805">Transcription regulation</keyword>
<evidence type="ECO:0000256" key="6">
    <source>
        <dbReference type="SAM" id="MobiDB-lite"/>
    </source>
</evidence>
<dbReference type="PANTHER" id="PTHR31744:SF12">
    <property type="entry name" value="OS02G0579000 PROTEIN"/>
    <property type="match status" value="1"/>
</dbReference>
<dbReference type="SUPFAM" id="SSF101941">
    <property type="entry name" value="NAC domain"/>
    <property type="match status" value="1"/>
</dbReference>
<dbReference type="FunFam" id="2.170.150.80:FF:000006">
    <property type="entry name" value="NAC domain-containing protein 100-like"/>
    <property type="match status" value="1"/>
</dbReference>
<keyword evidence="3" id="KW-0238">DNA-binding</keyword>
<dbReference type="PROSITE" id="PS51005">
    <property type="entry name" value="NAC"/>
    <property type="match status" value="1"/>
</dbReference>
<dbReference type="Pfam" id="PF02365">
    <property type="entry name" value="NAM"/>
    <property type="match status" value="1"/>
</dbReference>
<dbReference type="AlphaFoldDB" id="A0A8T0X3F0"/>
<evidence type="ECO:0000256" key="4">
    <source>
        <dbReference type="ARBA" id="ARBA00023163"/>
    </source>
</evidence>
<dbReference type="Proteomes" id="UP000823388">
    <property type="component" value="Chromosome 1N"/>
</dbReference>
<dbReference type="GO" id="GO:0006355">
    <property type="term" value="P:regulation of DNA-templated transcription"/>
    <property type="evidence" value="ECO:0007669"/>
    <property type="project" value="InterPro"/>
</dbReference>
<feature type="region of interest" description="Disordered" evidence="6">
    <location>
        <begin position="1"/>
        <end position="23"/>
    </location>
</feature>
<evidence type="ECO:0000313" key="8">
    <source>
        <dbReference type="EMBL" id="KAG2651844.1"/>
    </source>
</evidence>
<dbReference type="InterPro" id="IPR036093">
    <property type="entry name" value="NAC_dom_sf"/>
</dbReference>
<keyword evidence="5" id="KW-0539">Nucleus</keyword>
<gene>
    <name evidence="8" type="ORF">PVAP13_1NG319100</name>
</gene>
<dbReference type="Gene3D" id="2.170.150.80">
    <property type="entry name" value="NAC domain"/>
    <property type="match status" value="1"/>
</dbReference>
<evidence type="ECO:0000256" key="3">
    <source>
        <dbReference type="ARBA" id="ARBA00023125"/>
    </source>
</evidence>
<evidence type="ECO:0000259" key="7">
    <source>
        <dbReference type="PROSITE" id="PS51005"/>
    </source>
</evidence>
<comment type="caution">
    <text evidence="8">The sequence shown here is derived from an EMBL/GenBank/DDBJ whole genome shotgun (WGS) entry which is preliminary data.</text>
</comment>
<evidence type="ECO:0000256" key="1">
    <source>
        <dbReference type="ARBA" id="ARBA00004123"/>
    </source>
</evidence>
<evidence type="ECO:0000256" key="5">
    <source>
        <dbReference type="ARBA" id="ARBA00023242"/>
    </source>
</evidence>
<sequence>MENDVHHHQQQQRQRQEAMELPPGFRFHPTDEELITHYLARKAADARFAPRAVGEADLNKCEPWDLPARATMGEKEWYFFCVKDRKYPTGLRTNRATESGYWKATGKDREIFRGKALVGMKKTLVFYTGRAPKGGKTGWVMHEYRLDGKHAAAAAGSSSSRLIPSIRAGASKDEWVLCRVFKKSIEPPVVAAGKRSSGSGACMEAADVEGPSVSMADDLAACALPPLMDVSGGSGAAAMSLSAAAAAGIELPPPPSQHVTCFSNALEGHFLNPPFGLLPSAGPAAADHFAMAASASPFLASMMQTQYDGGAGVGGMVHELLREGGGWYSKLGERERLSGGASQDTGLTSEVNPAAISSSRQHMDHHDASLWDY</sequence>